<dbReference type="EMBL" id="CP011393">
    <property type="protein sequence ID" value="ANE40653.1"/>
    <property type="molecule type" value="Genomic_DNA"/>
</dbReference>
<sequence length="874" mass="99586">MLRINKLSLLSFVVLIVLIIVLSLSACSSLKTAGKIQISINVNTPKPVETKDIKHGLNAYIDEVSSVELIVYDSANTEVIKQSVNKNKDISFSFELPSGGTYKFVVNGKRNDNSFVFTGEKTQTLQPGQSYTISIDTKFVNGYLTVFVDLDDGLLVMYDVQELRALLKDSSGNVIKDEFFQITPQATRLSISIDCYPRVYSVGISARLKDKATSEEWSNNLDETAVSVEIKPGLTSVLDGFRIFFDPAEGHPQITYKFGALAPTINGAIYNVDTNELTINWSYPSSIANAKFYVYLLDKNNNLSLWDITTSHSSTKELLGVDFWNVQKIGVRAVVNGKESKIEYIDKSNVNITSINVPLTSSTMYTLFIRSFYDSNGDGIGDFKGVSQKINYLKSLGVDTVWFLPFNKAKSYHGYDVEDYYDVEPDYGSFLDLENMIKELNQNGIRVVMDLVVNHTSDTHPWFLDAVENTTNSKYWNYYIMTLENRDGWNHWHWKINSKGQKVYYFGLFDLSMPDLNFDNPAVMEEIKRIIDFWITVGVDGFRLDAPKHYKGWDWNDDIPGSAYYAKQIENYIRSKLGSDAIVVGEVYDGDPSVLSQFAPMPALNFTFMYGITANHEGKDNLLVETISWVNGATYYLNVNHFPFIDNHDLNRWISVLIDQKYSGDTQAGIRQYLLTNALLLSLNGMPVIYYGDEIGLRGWKWNGDPWDLPVREPMQWYANQQGAEQTWWTKPIYQQKNITFGNANVDGAMYDDPNDGVSVEEEQTGYSILNFFKQFINLRASYPALAKGSLTIERDWKNLYVIKRVYGTQEVLVLINLDPTWPNNYTVPAGYRWVWYAFFNGSMFEFGPKSESPLTNDTNWTVNPRQVYVFVKN</sequence>
<gene>
    <name evidence="5" type="ORF">JM64_00390</name>
</gene>
<dbReference type="GO" id="GO:0009313">
    <property type="term" value="P:oligosaccharide catabolic process"/>
    <property type="evidence" value="ECO:0007669"/>
    <property type="project" value="TreeGrafter"/>
</dbReference>
<dbReference type="InterPro" id="IPR045857">
    <property type="entry name" value="O16G_dom_2"/>
</dbReference>
<feature type="domain" description="Glycosyl hydrolase family 13 catalytic" evidence="4">
    <location>
        <begin position="366"/>
        <end position="736"/>
    </location>
</feature>
<dbReference type="SMR" id="A0A172T1D7"/>
<evidence type="ECO:0000313" key="5">
    <source>
        <dbReference type="EMBL" id="ANE40653.1"/>
    </source>
</evidence>
<evidence type="ECO:0000256" key="1">
    <source>
        <dbReference type="ARBA" id="ARBA00008061"/>
    </source>
</evidence>
<keyword evidence="5" id="KW-0456">Lyase</keyword>
<dbReference type="InterPro" id="IPR006046">
    <property type="entry name" value="Alpha_amylase"/>
</dbReference>
<dbReference type="PANTHER" id="PTHR10357">
    <property type="entry name" value="ALPHA-AMYLASE FAMILY MEMBER"/>
    <property type="match status" value="1"/>
</dbReference>
<dbReference type="Gene3D" id="3.20.20.80">
    <property type="entry name" value="Glycosidases"/>
    <property type="match status" value="1"/>
</dbReference>
<dbReference type="OrthoDB" id="9805159at2"/>
<keyword evidence="3" id="KW-0378">Hydrolase</keyword>
<accession>A0A172T1D7</accession>
<reference evidence="5 6" key="1">
    <citation type="submission" date="2014-08" db="EMBL/GenBank/DDBJ databases">
        <title>Fervidobacterium pennivorans DYC genome.</title>
        <authorList>
            <person name="Wushke S."/>
        </authorList>
    </citation>
    <scope>NUCLEOTIDE SEQUENCE [LARGE SCALE GENOMIC DNA]</scope>
    <source>
        <strain evidence="5 6">DYC</strain>
    </source>
</reference>
<proteinExistence type="inferred from homology"/>
<evidence type="ECO:0000256" key="3">
    <source>
        <dbReference type="RuleBase" id="RU361134"/>
    </source>
</evidence>
<dbReference type="Pfam" id="PF00128">
    <property type="entry name" value="Alpha-amylase"/>
    <property type="match status" value="1"/>
</dbReference>
<dbReference type="InterPro" id="IPR006047">
    <property type="entry name" value="GH13_cat_dom"/>
</dbReference>
<dbReference type="KEGG" id="fng:JM64_00390"/>
<keyword evidence="3" id="KW-0119">Carbohydrate metabolism</keyword>
<dbReference type="Gene3D" id="3.90.400.10">
    <property type="entry name" value="Oligo-1,6-glucosidase, Domain 2"/>
    <property type="match status" value="1"/>
</dbReference>
<dbReference type="GO" id="GO:0016829">
    <property type="term" value="F:lyase activity"/>
    <property type="evidence" value="ECO:0007669"/>
    <property type="project" value="UniProtKB-KW"/>
</dbReference>
<comment type="catalytic activity">
    <reaction evidence="3">
        <text>Endohydrolysis of (1-&gt;4)-alpha-D-glucosidic linkages in polysaccharides containing three or more (1-&gt;4)-alpha-linked D-glucose units.</text>
        <dbReference type="EC" id="3.2.1.1"/>
    </reaction>
</comment>
<dbReference type="EC" id="3.2.1.1" evidence="3"/>
<dbReference type="AlphaFoldDB" id="A0A172T1D7"/>
<protein>
    <recommendedName>
        <fullName evidence="3">Alpha-amylase</fullName>
        <ecNumber evidence="3">3.2.1.1</ecNumber>
    </recommendedName>
</protein>
<dbReference type="PATRIC" id="fig|93466.3.peg.76"/>
<dbReference type="PROSITE" id="PS51257">
    <property type="entry name" value="PROKAR_LIPOPROTEIN"/>
    <property type="match status" value="1"/>
</dbReference>
<keyword evidence="3" id="KW-0326">Glycosidase</keyword>
<dbReference type="SUPFAM" id="SSF51445">
    <property type="entry name" value="(Trans)glycosidases"/>
    <property type="match status" value="1"/>
</dbReference>
<dbReference type="PRINTS" id="PR00110">
    <property type="entry name" value="ALPHAAMYLASE"/>
</dbReference>
<evidence type="ECO:0000313" key="6">
    <source>
        <dbReference type="Proteomes" id="UP000077096"/>
    </source>
</evidence>
<comment type="similarity">
    <text evidence="1 2">Belongs to the glycosyl hydrolase 13 family.</text>
</comment>
<dbReference type="GO" id="GO:0043169">
    <property type="term" value="F:cation binding"/>
    <property type="evidence" value="ECO:0007669"/>
    <property type="project" value="InterPro"/>
</dbReference>
<organism evidence="5 6">
    <name type="scientific">Fervidobacterium pennivorans</name>
    <dbReference type="NCBI Taxonomy" id="93466"/>
    <lineage>
        <taxon>Bacteria</taxon>
        <taxon>Thermotogati</taxon>
        <taxon>Thermotogota</taxon>
        <taxon>Thermotogae</taxon>
        <taxon>Thermotogales</taxon>
        <taxon>Fervidobacteriaceae</taxon>
        <taxon>Fervidobacterium</taxon>
    </lineage>
</organism>
<dbReference type="SMART" id="SM00642">
    <property type="entry name" value="Aamy"/>
    <property type="match status" value="1"/>
</dbReference>
<name>A0A172T1D7_FERPE</name>
<evidence type="ECO:0000256" key="2">
    <source>
        <dbReference type="RuleBase" id="RU003615"/>
    </source>
</evidence>
<dbReference type="PANTHER" id="PTHR10357:SF179">
    <property type="entry name" value="NEUTRAL AND BASIC AMINO ACID TRANSPORT PROTEIN RBAT"/>
    <property type="match status" value="1"/>
</dbReference>
<dbReference type="GO" id="GO:0004556">
    <property type="term" value="F:alpha-amylase activity"/>
    <property type="evidence" value="ECO:0007669"/>
    <property type="project" value="UniProtKB-UniRule"/>
</dbReference>
<dbReference type="InterPro" id="IPR017853">
    <property type="entry name" value="GH"/>
</dbReference>
<evidence type="ECO:0000259" key="4">
    <source>
        <dbReference type="SMART" id="SM00642"/>
    </source>
</evidence>
<dbReference type="Proteomes" id="UP000077096">
    <property type="component" value="Chromosome"/>
</dbReference>